<dbReference type="GO" id="GO:0006979">
    <property type="term" value="P:response to oxidative stress"/>
    <property type="evidence" value="ECO:0007669"/>
    <property type="project" value="InterPro"/>
</dbReference>
<evidence type="ECO:0000256" key="1">
    <source>
        <dbReference type="ARBA" id="ARBA00022559"/>
    </source>
</evidence>
<feature type="compositionally biased region" description="Low complexity" evidence="2">
    <location>
        <begin position="57"/>
        <end position="85"/>
    </location>
</feature>
<name>A0A182IQ78_ANOAO</name>
<reference evidence="3" key="1">
    <citation type="submission" date="2022-08" db="UniProtKB">
        <authorList>
            <consortium name="EnsemblMetazoa"/>
        </authorList>
    </citation>
    <scope>IDENTIFICATION</scope>
    <source>
        <strain evidence="3">EBRO</strain>
    </source>
</reference>
<dbReference type="InterPro" id="IPR010255">
    <property type="entry name" value="Haem_peroxidase_sf"/>
</dbReference>
<dbReference type="GO" id="GO:0020037">
    <property type="term" value="F:heme binding"/>
    <property type="evidence" value="ECO:0007669"/>
    <property type="project" value="InterPro"/>
</dbReference>
<dbReference type="SUPFAM" id="SSF48113">
    <property type="entry name" value="Heme-dependent peroxidases"/>
    <property type="match status" value="1"/>
</dbReference>
<evidence type="ECO:0000256" key="2">
    <source>
        <dbReference type="SAM" id="MobiDB-lite"/>
    </source>
</evidence>
<keyword evidence="1" id="KW-0560">Oxidoreductase</keyword>
<organism evidence="3">
    <name type="scientific">Anopheles atroparvus</name>
    <name type="common">European mosquito</name>
    <dbReference type="NCBI Taxonomy" id="41427"/>
    <lineage>
        <taxon>Eukaryota</taxon>
        <taxon>Metazoa</taxon>
        <taxon>Ecdysozoa</taxon>
        <taxon>Arthropoda</taxon>
        <taxon>Hexapoda</taxon>
        <taxon>Insecta</taxon>
        <taxon>Pterygota</taxon>
        <taxon>Neoptera</taxon>
        <taxon>Endopterygota</taxon>
        <taxon>Diptera</taxon>
        <taxon>Nematocera</taxon>
        <taxon>Culicoidea</taxon>
        <taxon>Culicidae</taxon>
        <taxon>Anophelinae</taxon>
        <taxon>Anopheles</taxon>
    </lineage>
</organism>
<sequence length="655" mass="71804">MYITRRFEGISPVPVDSLWNIHDSRLNMPRLRLLAALFIVMVVCPQSNGYYVTTLSNTTPGPSPTSTTSATTSAPSPTTTRSATTSGGGSGGATVPGNSCPRSKYRAINSNCANPDNPSWGQAGQPFGRILPPNYADGVSRPPIMSNGSEYVSARSISFNVFSIDEIDDTSNTLLNYFISQAIGIDLSLPSGSNDVVTCCTNGQLTSNPPDRCFPVAIPVNDPIYAFFDILCLNYARVLTSPGQAGQPVQQINEASSLLDLSFLYGTSLTQSNNLRTFSGGRLKAVRRNGVEWPVIDPAGCDWADVCYLVADRRSYQFPMSGTVHLLFLREHNRLANQLRLVNTGWSDEVLFQEARRINIAQYQSMVYYEYLPRVLGRANMLSNRLIYESTGFATDYNRFQNPATLAEYTEVVQAFLVSQIPGSINAYNNGTIQSVRLSSLVGSLSSFEASFETFFVGLTRQNTRVVDTSFSIEWKNFMYRGTATLGQDLLALDIQSMRDFGFARYNDYRLRCGLGRLATWEAFNATLKAPCAKTIQRLQSIYTTVDDLELFVGAAFEKPLTSESLLGPTFSCIVKQQFLAARTGDRYFFEAGGQDGSFTAAQLAEIRKVKLSKLMCSSFPTTSSIQADVLSPVSATNPLVTCNSLPGLNPSLFV</sequence>
<dbReference type="PANTHER" id="PTHR11475:SF86">
    <property type="entry name" value="PEROXIDASE"/>
    <property type="match status" value="1"/>
</dbReference>
<dbReference type="VEuPathDB" id="VectorBase:AATE003381"/>
<dbReference type="GO" id="GO:0004601">
    <property type="term" value="F:peroxidase activity"/>
    <property type="evidence" value="ECO:0007669"/>
    <property type="project" value="UniProtKB-KW"/>
</dbReference>
<dbReference type="Gene3D" id="1.10.640.10">
    <property type="entry name" value="Haem peroxidase domain superfamily, animal type"/>
    <property type="match status" value="1"/>
</dbReference>
<keyword evidence="1" id="KW-0575">Peroxidase</keyword>
<dbReference type="PRINTS" id="PR00457">
    <property type="entry name" value="ANPEROXIDASE"/>
</dbReference>
<dbReference type="Pfam" id="PF03098">
    <property type="entry name" value="An_peroxidase"/>
    <property type="match status" value="1"/>
</dbReference>
<dbReference type="InterPro" id="IPR037120">
    <property type="entry name" value="Haem_peroxidase_sf_animal"/>
</dbReference>
<evidence type="ECO:0000313" key="3">
    <source>
        <dbReference type="EnsemblMetazoa" id="AATE003381-PA.1"/>
    </source>
</evidence>
<dbReference type="EnsemblMetazoa" id="AATE003381-RA">
    <property type="protein sequence ID" value="AATE003381-PA.1"/>
    <property type="gene ID" value="AATE003381"/>
</dbReference>
<dbReference type="InterPro" id="IPR019791">
    <property type="entry name" value="Haem_peroxidase_animal"/>
</dbReference>
<dbReference type="AlphaFoldDB" id="A0A182IQ78"/>
<feature type="region of interest" description="Disordered" evidence="2">
    <location>
        <begin position="57"/>
        <end position="98"/>
    </location>
</feature>
<protein>
    <submittedName>
        <fullName evidence="3">Uncharacterized protein</fullName>
    </submittedName>
</protein>
<dbReference type="PANTHER" id="PTHR11475">
    <property type="entry name" value="OXIDASE/PEROXIDASE"/>
    <property type="match status" value="1"/>
</dbReference>
<proteinExistence type="predicted"/>
<dbReference type="PROSITE" id="PS50292">
    <property type="entry name" value="PEROXIDASE_3"/>
    <property type="match status" value="1"/>
</dbReference>
<dbReference type="STRING" id="41427.A0A182IQ78"/>
<accession>A0A182IQ78</accession>